<dbReference type="AlphaFoldDB" id="A0A9P1IGF9"/>
<dbReference type="Pfam" id="PF01062">
    <property type="entry name" value="Bestrophin"/>
    <property type="match status" value="1"/>
</dbReference>
<dbReference type="Proteomes" id="UP001152747">
    <property type="component" value="Unassembled WGS sequence"/>
</dbReference>
<dbReference type="GO" id="GO:0005886">
    <property type="term" value="C:plasma membrane"/>
    <property type="evidence" value="ECO:0007669"/>
    <property type="project" value="UniProtKB-SubCell"/>
</dbReference>
<keyword evidence="6" id="KW-1003">Cell membrane</keyword>
<dbReference type="InterPro" id="IPR021134">
    <property type="entry name" value="Bestrophin-like"/>
</dbReference>
<comment type="similarity">
    <text evidence="5 6">Belongs to the anion channel-forming bestrophin (TC 1.A.46) family. Calcium-sensitive chloride channel subfamily.</text>
</comment>
<accession>A0A9P1IGF9</accession>
<sequence>MTVNYQLDVSSGHPLTFLKLLSRWRGSIWKSVFWELAVWLVLYYSIYAAYHFLLPMENKRIFDEISIHLDDRIKYIPLTFLLGFFVTTVFERWRSALNVMPFIESCAFTVAALIPGKTEEDRLYRRSIIRYVILHQNRCHLNNV</sequence>
<gene>
    <name evidence="7" type="ORF">CAMP_LOCUS6802</name>
</gene>
<evidence type="ECO:0000256" key="5">
    <source>
        <dbReference type="ARBA" id="ARBA00034769"/>
    </source>
</evidence>
<dbReference type="OrthoDB" id="201595at2759"/>
<keyword evidence="6" id="KW-0869">Chloride channel</keyword>
<name>A0A9P1IGF9_9PELO</name>
<comment type="function">
    <text evidence="6">Forms chloride channels.</text>
</comment>
<keyword evidence="6" id="KW-0407">Ion channel</keyword>
<evidence type="ECO:0000256" key="1">
    <source>
        <dbReference type="ARBA" id="ARBA00004141"/>
    </source>
</evidence>
<keyword evidence="2 6" id="KW-0812">Transmembrane</keyword>
<evidence type="ECO:0000256" key="6">
    <source>
        <dbReference type="RuleBase" id="RU363126"/>
    </source>
</evidence>
<evidence type="ECO:0000256" key="4">
    <source>
        <dbReference type="ARBA" id="ARBA00023136"/>
    </source>
</evidence>
<evidence type="ECO:0000313" key="8">
    <source>
        <dbReference type="Proteomes" id="UP001152747"/>
    </source>
</evidence>
<keyword evidence="6" id="KW-0406">Ion transport</keyword>
<dbReference type="PANTHER" id="PTHR10736">
    <property type="entry name" value="BESTROPHIN"/>
    <property type="match status" value="1"/>
</dbReference>
<keyword evidence="3 6" id="KW-1133">Transmembrane helix</keyword>
<keyword evidence="6" id="KW-0813">Transport</keyword>
<comment type="subcellular location">
    <subcellularLocation>
        <location evidence="6">Cell membrane</location>
        <topology evidence="6">Multi-pass membrane protein</topology>
    </subcellularLocation>
    <subcellularLocation>
        <location evidence="1">Membrane</location>
        <topology evidence="1">Multi-pass membrane protein</topology>
    </subcellularLocation>
</comment>
<comment type="caution">
    <text evidence="7">The sequence shown here is derived from an EMBL/GenBank/DDBJ whole genome shotgun (WGS) entry which is preliminary data.</text>
</comment>
<organism evidence="7 8">
    <name type="scientific">Caenorhabditis angaria</name>
    <dbReference type="NCBI Taxonomy" id="860376"/>
    <lineage>
        <taxon>Eukaryota</taxon>
        <taxon>Metazoa</taxon>
        <taxon>Ecdysozoa</taxon>
        <taxon>Nematoda</taxon>
        <taxon>Chromadorea</taxon>
        <taxon>Rhabditida</taxon>
        <taxon>Rhabditina</taxon>
        <taxon>Rhabditomorpha</taxon>
        <taxon>Rhabditoidea</taxon>
        <taxon>Rhabditidae</taxon>
        <taxon>Peloderinae</taxon>
        <taxon>Caenorhabditis</taxon>
    </lineage>
</organism>
<evidence type="ECO:0000256" key="2">
    <source>
        <dbReference type="ARBA" id="ARBA00022692"/>
    </source>
</evidence>
<keyword evidence="8" id="KW-1185">Reference proteome</keyword>
<dbReference type="InterPro" id="IPR000615">
    <property type="entry name" value="Bestrophin"/>
</dbReference>
<feature type="transmembrane region" description="Helical" evidence="6">
    <location>
        <begin position="75"/>
        <end position="93"/>
    </location>
</feature>
<dbReference type="GO" id="GO:0005254">
    <property type="term" value="F:chloride channel activity"/>
    <property type="evidence" value="ECO:0007669"/>
    <property type="project" value="UniProtKB-KW"/>
</dbReference>
<keyword evidence="6" id="KW-0868">Chloride</keyword>
<proteinExistence type="inferred from homology"/>
<keyword evidence="4 6" id="KW-0472">Membrane</keyword>
<reference evidence="7" key="1">
    <citation type="submission" date="2022-11" db="EMBL/GenBank/DDBJ databases">
        <authorList>
            <person name="Kikuchi T."/>
        </authorList>
    </citation>
    <scope>NUCLEOTIDE SEQUENCE</scope>
    <source>
        <strain evidence="7">PS1010</strain>
    </source>
</reference>
<dbReference type="EMBL" id="CANHGI010000003">
    <property type="protein sequence ID" value="CAI5444165.1"/>
    <property type="molecule type" value="Genomic_DNA"/>
</dbReference>
<dbReference type="PANTHER" id="PTHR10736:SF59">
    <property type="entry name" value="BESTROPHIN HOMOLOG 17"/>
    <property type="match status" value="1"/>
</dbReference>
<dbReference type="GO" id="GO:0034707">
    <property type="term" value="C:chloride channel complex"/>
    <property type="evidence" value="ECO:0007669"/>
    <property type="project" value="UniProtKB-KW"/>
</dbReference>
<feature type="transmembrane region" description="Helical" evidence="6">
    <location>
        <begin position="32"/>
        <end position="54"/>
    </location>
</feature>
<evidence type="ECO:0000313" key="7">
    <source>
        <dbReference type="EMBL" id="CAI5444165.1"/>
    </source>
</evidence>
<evidence type="ECO:0000256" key="3">
    <source>
        <dbReference type="ARBA" id="ARBA00022989"/>
    </source>
</evidence>
<protein>
    <recommendedName>
        <fullName evidence="6">Bestrophin homolog</fullName>
    </recommendedName>
</protein>